<protein>
    <submittedName>
        <fullName evidence="3">Uncharacterized protein</fullName>
    </submittedName>
</protein>
<reference evidence="4" key="1">
    <citation type="journal article" date="2019" name="Int. J. Syst. Evol. Microbiol.">
        <title>The Global Catalogue of Microorganisms (GCM) 10K type strain sequencing project: providing services to taxonomists for standard genome sequencing and annotation.</title>
        <authorList>
            <consortium name="The Broad Institute Genomics Platform"/>
            <consortium name="The Broad Institute Genome Sequencing Center for Infectious Disease"/>
            <person name="Wu L."/>
            <person name="Ma J."/>
        </authorList>
    </citation>
    <scope>NUCLEOTIDE SEQUENCE [LARGE SCALE GENOMIC DNA]</scope>
    <source>
        <strain evidence="4">KCTC 12848</strain>
    </source>
</reference>
<accession>A0ABW5E8C5</accession>
<feature type="coiled-coil region" evidence="1">
    <location>
        <begin position="128"/>
        <end position="178"/>
    </location>
</feature>
<keyword evidence="2" id="KW-0732">Signal</keyword>
<comment type="caution">
    <text evidence="3">The sequence shown here is derived from an EMBL/GenBank/DDBJ whole genome shotgun (WGS) entry which is preliminary data.</text>
</comment>
<gene>
    <name evidence="3" type="ORF">ACFSKX_05475</name>
</gene>
<organism evidence="3 4">
    <name type="scientific">Microbulbifer halophilus</name>
    <dbReference type="NCBI Taxonomy" id="453963"/>
    <lineage>
        <taxon>Bacteria</taxon>
        <taxon>Pseudomonadati</taxon>
        <taxon>Pseudomonadota</taxon>
        <taxon>Gammaproteobacteria</taxon>
        <taxon>Cellvibrionales</taxon>
        <taxon>Microbulbiferaceae</taxon>
        <taxon>Microbulbifer</taxon>
    </lineage>
</organism>
<keyword evidence="4" id="KW-1185">Reference proteome</keyword>
<dbReference type="RefSeq" id="WP_265720406.1">
    <property type="nucleotide sequence ID" value="NZ_JAPIVK010000003.1"/>
</dbReference>
<evidence type="ECO:0000313" key="4">
    <source>
        <dbReference type="Proteomes" id="UP001597425"/>
    </source>
</evidence>
<name>A0ABW5E8C5_9GAMM</name>
<evidence type="ECO:0000256" key="2">
    <source>
        <dbReference type="SAM" id="SignalP"/>
    </source>
</evidence>
<dbReference type="Proteomes" id="UP001597425">
    <property type="component" value="Unassembled WGS sequence"/>
</dbReference>
<sequence length="183" mass="20416">MLYRSANRWLSLAAILTFATGAGATQVPAATAGKDGSAEEAGEQRTLFEAHLHLEEKVVAAIEGSADAARAFGSLLSAEERRRLQAGCSSLVRNPDNGDARNLLRNFIDRHPDQEPRVVARYCFDPSLHQLQQEVRATRRALQQRSANSDAGKFDFRLQRLERAAQDEKRRYAAIQRLMRAQL</sequence>
<dbReference type="EMBL" id="JBHUJD010000005">
    <property type="protein sequence ID" value="MFD2309863.1"/>
    <property type="molecule type" value="Genomic_DNA"/>
</dbReference>
<evidence type="ECO:0000313" key="3">
    <source>
        <dbReference type="EMBL" id="MFD2309863.1"/>
    </source>
</evidence>
<feature type="chain" id="PRO_5046362007" evidence="2">
    <location>
        <begin position="25"/>
        <end position="183"/>
    </location>
</feature>
<keyword evidence="1" id="KW-0175">Coiled coil</keyword>
<feature type="signal peptide" evidence="2">
    <location>
        <begin position="1"/>
        <end position="24"/>
    </location>
</feature>
<evidence type="ECO:0000256" key="1">
    <source>
        <dbReference type="SAM" id="Coils"/>
    </source>
</evidence>
<proteinExistence type="predicted"/>